<reference evidence="2 3" key="1">
    <citation type="journal article" date="2019" name="Sci. Rep.">
        <title>Orb-weaving spider Araneus ventricosus genome elucidates the spidroin gene catalogue.</title>
        <authorList>
            <person name="Kono N."/>
            <person name="Nakamura H."/>
            <person name="Ohtoshi R."/>
            <person name="Moran D.A.P."/>
            <person name="Shinohara A."/>
            <person name="Yoshida Y."/>
            <person name="Fujiwara M."/>
            <person name="Mori M."/>
            <person name="Tomita M."/>
            <person name="Arakawa K."/>
        </authorList>
    </citation>
    <scope>NUCLEOTIDE SEQUENCE [LARGE SCALE GENOMIC DNA]</scope>
</reference>
<dbReference type="AlphaFoldDB" id="A0A4Y2E734"/>
<dbReference type="Proteomes" id="UP000499080">
    <property type="component" value="Unassembled WGS sequence"/>
</dbReference>
<sequence length="154" mass="16533">MSKQAEPRTRPDVSLARLGPSQTQITSPYSSLLKPVASVSRPENRQHSAIITEAHANSPSSPKDSISQKEILAKSASQNSVDPVETDTDSSATQISNSSPAQIRSTSPNEDSVLYNSTPSSNKSQVSIPDVSLQNSPMEKVFQSPDFHQKGVTK</sequence>
<feature type="compositionally biased region" description="Polar residues" evidence="1">
    <location>
        <begin position="89"/>
        <end position="137"/>
    </location>
</feature>
<evidence type="ECO:0000256" key="1">
    <source>
        <dbReference type="SAM" id="MobiDB-lite"/>
    </source>
</evidence>
<feature type="compositionally biased region" description="Polar residues" evidence="1">
    <location>
        <begin position="55"/>
        <end position="65"/>
    </location>
</feature>
<comment type="caution">
    <text evidence="2">The sequence shown here is derived from an EMBL/GenBank/DDBJ whole genome shotgun (WGS) entry which is preliminary data.</text>
</comment>
<proteinExistence type="predicted"/>
<accession>A0A4Y2E734</accession>
<dbReference type="EMBL" id="BGPR01000501">
    <property type="protein sequence ID" value="GBM23595.1"/>
    <property type="molecule type" value="Genomic_DNA"/>
</dbReference>
<feature type="compositionally biased region" description="Basic and acidic residues" evidence="1">
    <location>
        <begin position="1"/>
        <end position="11"/>
    </location>
</feature>
<feature type="compositionally biased region" description="Polar residues" evidence="1">
    <location>
        <begin position="20"/>
        <end position="30"/>
    </location>
</feature>
<evidence type="ECO:0000313" key="3">
    <source>
        <dbReference type="Proteomes" id="UP000499080"/>
    </source>
</evidence>
<feature type="region of interest" description="Disordered" evidence="1">
    <location>
        <begin position="1"/>
        <end position="154"/>
    </location>
</feature>
<evidence type="ECO:0000313" key="2">
    <source>
        <dbReference type="EMBL" id="GBM23595.1"/>
    </source>
</evidence>
<keyword evidence="3" id="KW-1185">Reference proteome</keyword>
<gene>
    <name evidence="2" type="ORF">AVEN_117356_1</name>
</gene>
<organism evidence="2 3">
    <name type="scientific">Araneus ventricosus</name>
    <name type="common">Orbweaver spider</name>
    <name type="synonym">Epeira ventricosa</name>
    <dbReference type="NCBI Taxonomy" id="182803"/>
    <lineage>
        <taxon>Eukaryota</taxon>
        <taxon>Metazoa</taxon>
        <taxon>Ecdysozoa</taxon>
        <taxon>Arthropoda</taxon>
        <taxon>Chelicerata</taxon>
        <taxon>Arachnida</taxon>
        <taxon>Araneae</taxon>
        <taxon>Araneomorphae</taxon>
        <taxon>Entelegynae</taxon>
        <taxon>Araneoidea</taxon>
        <taxon>Araneidae</taxon>
        <taxon>Araneus</taxon>
    </lineage>
</organism>
<protein>
    <submittedName>
        <fullName evidence="2">Uncharacterized protein</fullName>
    </submittedName>
</protein>
<name>A0A4Y2E734_ARAVE</name>